<dbReference type="EMBL" id="VBOW01000019">
    <property type="protein sequence ID" value="TMQ59803.1"/>
    <property type="molecule type" value="Genomic_DNA"/>
</dbReference>
<feature type="region of interest" description="Disordered" evidence="1">
    <location>
        <begin position="1"/>
        <end position="42"/>
    </location>
</feature>
<keyword evidence="2" id="KW-0472">Membrane</keyword>
<reference evidence="3 4" key="1">
    <citation type="journal article" date="2019" name="Nat. Microbiol.">
        <title>Mediterranean grassland soil C-N compound turnover is dependent on rainfall and depth, and is mediated by genomically divergent microorganisms.</title>
        <authorList>
            <person name="Diamond S."/>
            <person name="Andeer P.F."/>
            <person name="Li Z."/>
            <person name="Crits-Christoph A."/>
            <person name="Burstein D."/>
            <person name="Anantharaman K."/>
            <person name="Lane K.R."/>
            <person name="Thomas B.C."/>
            <person name="Pan C."/>
            <person name="Northen T.R."/>
            <person name="Banfield J.F."/>
        </authorList>
    </citation>
    <scope>NUCLEOTIDE SEQUENCE [LARGE SCALE GENOMIC DNA]</scope>
    <source>
        <strain evidence="3">WS_6</strain>
    </source>
</reference>
<comment type="caution">
    <text evidence="3">The sequence shown here is derived from an EMBL/GenBank/DDBJ whole genome shotgun (WGS) entry which is preliminary data.</text>
</comment>
<accession>A0A538T831</accession>
<feature type="transmembrane region" description="Helical" evidence="2">
    <location>
        <begin position="53"/>
        <end position="74"/>
    </location>
</feature>
<evidence type="ECO:0000313" key="3">
    <source>
        <dbReference type="EMBL" id="TMQ59803.1"/>
    </source>
</evidence>
<dbReference type="AlphaFoldDB" id="A0A538T831"/>
<proteinExistence type="predicted"/>
<keyword evidence="2" id="KW-1133">Transmembrane helix</keyword>
<dbReference type="Proteomes" id="UP000316852">
    <property type="component" value="Unassembled WGS sequence"/>
</dbReference>
<keyword evidence="2" id="KW-0812">Transmembrane</keyword>
<dbReference type="NCBIfam" id="NF033709">
    <property type="entry name" value="PorV_fam"/>
    <property type="match status" value="1"/>
</dbReference>
<evidence type="ECO:0000313" key="4">
    <source>
        <dbReference type="Proteomes" id="UP000316852"/>
    </source>
</evidence>
<sequence length="387" mass="42454">MRERASGGPPPGDGRRKGRGTRPRSWGRTGRPDPFQPPDGRRRVMRLPMIPRCFFAIAMVAVCSAASAPGVAWATRYAGEFLRIGVGARALGMGSAFVGLADDGTASYWNPAGLATLGERQVTAMHAEQFGSIVQYDFLSYVMPVGSPGKPKQAISISLVRLGVDDIPDTRGLQIIDQNGNGKFDYPEDLLVVDESRFVFDSDNDVALIFSYARDVRSGLSLGGNFKYIRQWLGDSLRSNGFGIDLGLLYVGRNGFSVGATLRDATTTRILWNTGTGEFIAPSLRLGAAKSRGFQDRRHLLTAALDVQVGFSDERLSSQAHLGGVTFEFHPGLEYWFERRLALRAGFEAQNFTAGAGLRYRKFGMDYAYLDHRDLDASHRVSGSYRF</sequence>
<organism evidence="3 4">
    <name type="scientific">Eiseniibacteriota bacterium</name>
    <dbReference type="NCBI Taxonomy" id="2212470"/>
    <lineage>
        <taxon>Bacteria</taxon>
        <taxon>Candidatus Eiseniibacteriota</taxon>
    </lineage>
</organism>
<dbReference type="SUPFAM" id="SSF56935">
    <property type="entry name" value="Porins"/>
    <property type="match status" value="1"/>
</dbReference>
<dbReference type="Gene3D" id="2.40.160.60">
    <property type="entry name" value="Outer membrane protein transport protein (OMPP1/FadL/TodX)"/>
    <property type="match status" value="1"/>
</dbReference>
<evidence type="ECO:0000256" key="1">
    <source>
        <dbReference type="SAM" id="MobiDB-lite"/>
    </source>
</evidence>
<name>A0A538T831_UNCEI</name>
<gene>
    <name evidence="3" type="ORF">E6K76_03615</name>
</gene>
<evidence type="ECO:0000256" key="2">
    <source>
        <dbReference type="SAM" id="Phobius"/>
    </source>
</evidence>
<protein>
    <submittedName>
        <fullName evidence="3">PorV/PorQ family protein</fullName>
    </submittedName>
</protein>